<dbReference type="EMBL" id="QNVI01000051">
    <property type="protein sequence ID" value="TDA38494.1"/>
    <property type="molecule type" value="Genomic_DNA"/>
</dbReference>
<sequence>MKMKGAALFSGKDSLYSIYLAEKLGIPIDYLITFITTFNRPSGHLENINALKKIAEKMNKQLFIIDLKNGIDGFINLLNRINIDTLVSGDVFIEDHVKWLENICKKLNISIIEPIFHRSSLDILKEMMEEKFKAMIICIDNNILSEEWLGFILSKDTLDYFLSKNRNIDPLGENGEYHTLVLECPLYKNPVKLLSWRKYRVNNYSYIVCEID</sequence>
<evidence type="ECO:0000313" key="3">
    <source>
        <dbReference type="EMBL" id="TDA38494.1"/>
    </source>
</evidence>
<dbReference type="PANTHER" id="PTHR12196:SF2">
    <property type="entry name" value="DIPHTHINE--AMMONIA LIGASE"/>
    <property type="match status" value="1"/>
</dbReference>
<name>A0A520KG77_9CREN</name>
<evidence type="ECO:0000313" key="5">
    <source>
        <dbReference type="Proteomes" id="UP000317265"/>
    </source>
</evidence>
<comment type="caution">
    <text evidence="2">The sequence shown here is derived from an EMBL/GenBank/DDBJ whole genome shotgun (WGS) entry which is preliminary data.</text>
</comment>
<dbReference type="Proteomes" id="UP000317265">
    <property type="component" value="Unassembled WGS sequence"/>
</dbReference>
<evidence type="ECO:0000313" key="2">
    <source>
        <dbReference type="EMBL" id="RZN56808.1"/>
    </source>
</evidence>
<dbReference type="InterPro" id="IPR014729">
    <property type="entry name" value="Rossmann-like_a/b/a_fold"/>
</dbReference>
<dbReference type="EMBL" id="RXIH01000017">
    <property type="protein sequence ID" value="RZN56808.1"/>
    <property type="molecule type" value="Genomic_DNA"/>
</dbReference>
<dbReference type="InterPro" id="IPR030662">
    <property type="entry name" value="DPH6/MJ0570"/>
</dbReference>
<reference evidence="3 5" key="1">
    <citation type="journal article" date="2019" name="Nat. Microbiol.">
        <title>Expanding anaerobic alkane metabolism in the domain of Archaea.</title>
        <authorList>
            <person name="Wang Y."/>
            <person name="Wegener G."/>
            <person name="Hou J."/>
            <person name="Wang F."/>
            <person name="Xiao X."/>
        </authorList>
    </citation>
    <scope>NUCLEOTIDE SEQUENCE [LARGE SCALE GENOMIC DNA]</scope>
    <source>
        <strain evidence="3">WYZ-LMO11</strain>
    </source>
</reference>
<accession>A0A520KG77</accession>
<proteinExistence type="predicted"/>
<protein>
    <submittedName>
        <fullName evidence="2">ATP pyrophosphatase</fullName>
    </submittedName>
</protein>
<dbReference type="GO" id="GO:0017183">
    <property type="term" value="P:protein histidyl modification to diphthamide"/>
    <property type="evidence" value="ECO:0007669"/>
    <property type="project" value="TreeGrafter"/>
</dbReference>
<evidence type="ECO:0000259" key="1">
    <source>
        <dbReference type="Pfam" id="PF01902"/>
    </source>
</evidence>
<organism evidence="2 4">
    <name type="scientific">Thermoproteota archaeon</name>
    <dbReference type="NCBI Taxonomy" id="2056631"/>
    <lineage>
        <taxon>Archaea</taxon>
        <taxon>Thermoproteota</taxon>
    </lineage>
</organism>
<dbReference type="InterPro" id="IPR002761">
    <property type="entry name" value="Diphthami_syn_dom"/>
</dbReference>
<gene>
    <name evidence="3" type="ORF">DSO09_04295</name>
    <name evidence="2" type="ORF">EF809_02140</name>
</gene>
<dbReference type="CDD" id="cd01994">
    <property type="entry name" value="AANH_PF0828-like"/>
    <property type="match status" value="1"/>
</dbReference>
<dbReference type="Pfam" id="PF01902">
    <property type="entry name" value="Diphthami_syn_2"/>
    <property type="match status" value="1"/>
</dbReference>
<reference evidence="2 4" key="2">
    <citation type="journal article" date="2019" name="Nat. Microbiol.">
        <title>Wide diversity of methane and short-chain alkane metabolisms in uncultured archaea.</title>
        <authorList>
            <person name="Borrel G."/>
            <person name="Adam P.S."/>
            <person name="McKay L.J."/>
            <person name="Chen L.X."/>
            <person name="Sierra-Garcia I.N."/>
            <person name="Sieber C.M."/>
            <person name="Letourneur Q."/>
            <person name="Ghozlane A."/>
            <person name="Andersen G.L."/>
            <person name="Li W.J."/>
            <person name="Hallam S.J."/>
            <person name="Muyzer G."/>
            <person name="de Oliveira V.M."/>
            <person name="Inskeep W.P."/>
            <person name="Banfield J.F."/>
            <person name="Gribaldo S."/>
        </authorList>
    </citation>
    <scope>NUCLEOTIDE SEQUENCE [LARGE SCALE GENOMIC DNA]</scope>
    <source>
        <strain evidence="2">Verst-YHS</strain>
    </source>
</reference>
<dbReference type="AlphaFoldDB" id="A0A520KG77"/>
<dbReference type="GO" id="GO:0017178">
    <property type="term" value="F:diphthine-ammonia ligase activity"/>
    <property type="evidence" value="ECO:0007669"/>
    <property type="project" value="TreeGrafter"/>
</dbReference>
<dbReference type="Proteomes" id="UP000316080">
    <property type="component" value="Unassembled WGS sequence"/>
</dbReference>
<dbReference type="Gene3D" id="3.90.1490.10">
    <property type="entry name" value="putative n-type atp pyrophosphatase, domain 2"/>
    <property type="match status" value="1"/>
</dbReference>
<dbReference type="SUPFAM" id="SSF52402">
    <property type="entry name" value="Adenine nucleotide alpha hydrolases-like"/>
    <property type="match status" value="1"/>
</dbReference>
<evidence type="ECO:0000313" key="4">
    <source>
        <dbReference type="Proteomes" id="UP000316080"/>
    </source>
</evidence>
<dbReference type="PANTHER" id="PTHR12196">
    <property type="entry name" value="DOMAIN OF UNKNOWN FUNCTION 71 DUF71 -CONTAINING PROTEIN"/>
    <property type="match status" value="1"/>
</dbReference>
<dbReference type="Gene3D" id="3.40.50.620">
    <property type="entry name" value="HUPs"/>
    <property type="match status" value="1"/>
</dbReference>
<feature type="domain" description="Diphthamide synthase" evidence="1">
    <location>
        <begin position="3"/>
        <end position="208"/>
    </location>
</feature>